<gene>
    <name evidence="2" type="ORF">O4U47_08500</name>
</gene>
<accession>A0ABT4TIL7</accession>
<reference evidence="2" key="1">
    <citation type="submission" date="2023-01" db="EMBL/GenBank/DDBJ databases">
        <title>Draft genome sequence of Nocardiopsis sp. LSu2-4 isolated from halophytes.</title>
        <authorList>
            <person name="Duangmal K."/>
            <person name="Chantavorakit T."/>
        </authorList>
    </citation>
    <scope>NUCLEOTIDE SEQUENCE</scope>
    <source>
        <strain evidence="2">LSu2-4</strain>
    </source>
</reference>
<keyword evidence="3" id="KW-1185">Reference proteome</keyword>
<dbReference type="RefSeq" id="WP_270677107.1">
    <property type="nucleotide sequence ID" value="NZ_JAQFWP010000012.1"/>
</dbReference>
<evidence type="ECO:0000313" key="2">
    <source>
        <dbReference type="EMBL" id="MDA2804549.1"/>
    </source>
</evidence>
<name>A0ABT4TIL7_9ACTN</name>
<proteinExistence type="predicted"/>
<sequence>MNSPIATATDRTRALAAAALISNPAHPTHVATAAVHTQIACRASCPCGWDAIRPTPEDAVVEAALHRLDPAEWRQDDRSEAIAAGGDEFWETDPADFPSIGMEAA</sequence>
<evidence type="ECO:0000313" key="3">
    <source>
        <dbReference type="Proteomes" id="UP001165685"/>
    </source>
</evidence>
<dbReference type="EMBL" id="JAQFWP010000012">
    <property type="protein sequence ID" value="MDA2804549.1"/>
    <property type="molecule type" value="Genomic_DNA"/>
</dbReference>
<evidence type="ECO:0000256" key="1">
    <source>
        <dbReference type="SAM" id="MobiDB-lite"/>
    </source>
</evidence>
<comment type="caution">
    <text evidence="2">The sequence shown here is derived from an EMBL/GenBank/DDBJ whole genome shotgun (WGS) entry which is preliminary data.</text>
</comment>
<dbReference type="Proteomes" id="UP001165685">
    <property type="component" value="Unassembled WGS sequence"/>
</dbReference>
<organism evidence="2 3">
    <name type="scientific">Nocardiopsis suaedae</name>
    <dbReference type="NCBI Taxonomy" id="3018444"/>
    <lineage>
        <taxon>Bacteria</taxon>
        <taxon>Bacillati</taxon>
        <taxon>Actinomycetota</taxon>
        <taxon>Actinomycetes</taxon>
        <taxon>Streptosporangiales</taxon>
        <taxon>Nocardiopsidaceae</taxon>
        <taxon>Nocardiopsis</taxon>
    </lineage>
</organism>
<feature type="region of interest" description="Disordered" evidence="1">
    <location>
        <begin position="83"/>
        <end position="105"/>
    </location>
</feature>
<protein>
    <submittedName>
        <fullName evidence="2">Uncharacterized protein</fullName>
    </submittedName>
</protein>